<feature type="transmembrane region" description="Helical" evidence="1">
    <location>
        <begin position="58"/>
        <end position="76"/>
    </location>
</feature>
<keyword evidence="1" id="KW-1133">Transmembrane helix</keyword>
<name>A7TSF0_VANPO</name>
<evidence type="ECO:0000313" key="3">
    <source>
        <dbReference type="Proteomes" id="UP000000267"/>
    </source>
</evidence>
<accession>A7TSF0</accession>
<evidence type="ECO:0000313" key="2">
    <source>
        <dbReference type="EMBL" id="EDO14812.1"/>
    </source>
</evidence>
<dbReference type="PhylomeDB" id="A7TSF0"/>
<evidence type="ECO:0000256" key="1">
    <source>
        <dbReference type="SAM" id="Phobius"/>
    </source>
</evidence>
<dbReference type="KEGG" id="vpo:Kpol_462p9"/>
<protein>
    <submittedName>
        <fullName evidence="2">Uncharacterized protein</fullName>
    </submittedName>
</protein>
<dbReference type="GeneID" id="5542844"/>
<reference evidence="2 3" key="1">
    <citation type="journal article" date="2007" name="Proc. Natl. Acad. Sci. U.S.A.">
        <title>Independent sorting-out of thousands of duplicated gene pairs in two yeast species descended from a whole-genome duplication.</title>
        <authorList>
            <person name="Scannell D.R."/>
            <person name="Frank A.C."/>
            <person name="Conant G.C."/>
            <person name="Byrne K.P."/>
            <person name="Woolfit M."/>
            <person name="Wolfe K.H."/>
        </authorList>
    </citation>
    <scope>NUCLEOTIDE SEQUENCE [LARGE SCALE GENOMIC DNA]</scope>
    <source>
        <strain evidence="3">ATCC 22028 / DSM 70294 / BCRC 21397 / CBS 2163 / NBRC 10782 / NRRL Y-8283 / UCD 57-17</strain>
    </source>
</reference>
<feature type="transmembrane region" description="Helical" evidence="1">
    <location>
        <begin position="88"/>
        <end position="109"/>
    </location>
</feature>
<gene>
    <name evidence="2" type="ORF">Kpol_462p9</name>
</gene>
<dbReference type="Proteomes" id="UP000000267">
    <property type="component" value="Unassembled WGS sequence"/>
</dbReference>
<keyword evidence="3" id="KW-1185">Reference proteome</keyword>
<dbReference type="InParanoid" id="A7TSF0"/>
<dbReference type="AlphaFoldDB" id="A7TSF0"/>
<sequence>MAEEKIPFNETSMKQRPKFTFQEPDLENSMVTNNNKEKAGCIKIRVGEVSFVRALTEFLMGCMVWNFIIFCGHMYTNDEIQFVFGNDVQMVLLGSLFIIADILIILTWFKAIEEEGKIKIPNSLTVFSRLYDFLVNRKSVYSTLLLYIITHAFRMDKHSNQYRFIVVSILYHLGVSEEYLNNRFFIDVSETDLTYI</sequence>
<organism evidence="3">
    <name type="scientific">Vanderwaltozyma polyspora (strain ATCC 22028 / DSM 70294 / BCRC 21397 / CBS 2163 / NBRC 10782 / NRRL Y-8283 / UCD 57-17)</name>
    <name type="common">Kluyveromyces polysporus</name>
    <dbReference type="NCBI Taxonomy" id="436907"/>
    <lineage>
        <taxon>Eukaryota</taxon>
        <taxon>Fungi</taxon>
        <taxon>Dikarya</taxon>
        <taxon>Ascomycota</taxon>
        <taxon>Saccharomycotina</taxon>
        <taxon>Saccharomycetes</taxon>
        <taxon>Saccharomycetales</taxon>
        <taxon>Saccharomycetaceae</taxon>
        <taxon>Vanderwaltozyma</taxon>
    </lineage>
</organism>
<keyword evidence="1" id="KW-0472">Membrane</keyword>
<keyword evidence="1" id="KW-0812">Transmembrane</keyword>
<dbReference type="EMBL" id="DS480507">
    <property type="protein sequence ID" value="EDO14812.1"/>
    <property type="molecule type" value="Genomic_DNA"/>
</dbReference>
<proteinExistence type="predicted"/>
<dbReference type="HOGENOM" id="CLU_1379071_0_0_1"/>
<dbReference type="RefSeq" id="XP_001642670.1">
    <property type="nucleotide sequence ID" value="XM_001642620.1"/>
</dbReference>